<keyword evidence="2" id="KW-0472">Membrane</keyword>
<feature type="transmembrane region" description="Helical" evidence="2">
    <location>
        <begin position="37"/>
        <end position="59"/>
    </location>
</feature>
<feature type="compositionally biased region" description="Acidic residues" evidence="1">
    <location>
        <begin position="416"/>
        <end position="452"/>
    </location>
</feature>
<proteinExistence type="predicted"/>
<evidence type="ECO:0000313" key="3">
    <source>
        <dbReference type="EMBL" id="MWA04325.1"/>
    </source>
</evidence>
<dbReference type="RefSeq" id="WP_151596843.1">
    <property type="nucleotide sequence ID" value="NZ_WBMS02000026.1"/>
</dbReference>
<keyword evidence="2" id="KW-0812">Transmembrane</keyword>
<dbReference type="AlphaFoldDB" id="A0A6I4MIA8"/>
<feature type="compositionally biased region" description="Low complexity" evidence="1">
    <location>
        <begin position="208"/>
        <end position="219"/>
    </location>
</feature>
<organism evidence="3 4">
    <name type="scientific">Actinomadura physcomitrii</name>
    <dbReference type="NCBI Taxonomy" id="2650748"/>
    <lineage>
        <taxon>Bacteria</taxon>
        <taxon>Bacillati</taxon>
        <taxon>Actinomycetota</taxon>
        <taxon>Actinomycetes</taxon>
        <taxon>Streptosporangiales</taxon>
        <taxon>Thermomonosporaceae</taxon>
        <taxon>Actinomadura</taxon>
    </lineage>
</organism>
<comment type="caution">
    <text evidence="3">The sequence shown here is derived from an EMBL/GenBank/DDBJ whole genome shotgun (WGS) entry which is preliminary data.</text>
</comment>
<accession>A0A6I4MIA8</accession>
<sequence>MIILSGVLVVAAIALLVAGIVAGNGDSAQVFGLDALVVIYISIAVSIVSALCLAIGVFLRRKELFGTGTPAAPARKGKAKRPRPAPPVPAAKSAAGAPAASRPSLDAPAEPDDEVEIPVQPVDVPDGALVFVVRGRKRYHLDTCRQLAGRDTEELTYAEAKEEGFSPCTACMPDTALAARAAASGPGSPDPGRTVADGSDLTKPDFSKPGLTKPGLTKPGLGGPRVDRSAPGPEGGLAGLAKTSPASPHAAPHPAPAPFGPTAEIPRVPEPGEPEHDRPAAERREEPPAGRVPSAWSSSPADPDPEPEAPAPFRSPAGPTLTDIPVTGPSRREPERAEEPAVEPQAAGEPEPEPEAAPAPERPAAAGSAPTDVTADFGDDPLNLGAAAAPRPRDADDAAVSEHAAPAADEQPASDGYDEPAGDGYDEPAGDGYDEPAGDGYDEPAEPEDADDGPQVRILSGTKRYHRTDCALIEDIGDEADDLEALSRAEAKARGCTPCLVCQPDREHARD</sequence>
<evidence type="ECO:0000256" key="2">
    <source>
        <dbReference type="SAM" id="Phobius"/>
    </source>
</evidence>
<feature type="compositionally biased region" description="Basic and acidic residues" evidence="1">
    <location>
        <begin position="330"/>
        <end position="339"/>
    </location>
</feature>
<protein>
    <submittedName>
        <fullName evidence="3">Uncharacterized protein</fullName>
    </submittedName>
</protein>
<dbReference type="EMBL" id="WBMS02000026">
    <property type="protein sequence ID" value="MWA04325.1"/>
    <property type="molecule type" value="Genomic_DNA"/>
</dbReference>
<feature type="compositionally biased region" description="Basic and acidic residues" evidence="1">
    <location>
        <begin position="273"/>
        <end position="288"/>
    </location>
</feature>
<dbReference type="Proteomes" id="UP000462055">
    <property type="component" value="Unassembled WGS sequence"/>
</dbReference>
<feature type="region of interest" description="Disordered" evidence="1">
    <location>
        <begin position="181"/>
        <end position="461"/>
    </location>
</feature>
<dbReference type="InterPro" id="IPR035451">
    <property type="entry name" value="Ada-like_dom_sf"/>
</dbReference>
<reference evidence="3" key="1">
    <citation type="submission" date="2019-12" db="EMBL/GenBank/DDBJ databases">
        <title>Actinomadura physcomitrii sp. nov., a novel actinomycete isolated from moss [Physcomitrium sphaericum (Ludw) Fuernr].</title>
        <authorList>
            <person name="Zhuang X."/>
        </authorList>
    </citation>
    <scope>NUCLEOTIDE SEQUENCE [LARGE SCALE GENOMIC DNA]</scope>
    <source>
        <strain evidence="3">LD22</strain>
    </source>
</reference>
<feature type="compositionally biased region" description="Low complexity" evidence="1">
    <location>
        <begin position="239"/>
        <end position="250"/>
    </location>
</feature>
<gene>
    <name evidence="3" type="ORF">F8568_028895</name>
</gene>
<evidence type="ECO:0000313" key="4">
    <source>
        <dbReference type="Proteomes" id="UP000462055"/>
    </source>
</evidence>
<keyword evidence="2" id="KW-1133">Transmembrane helix</keyword>
<keyword evidence="4" id="KW-1185">Reference proteome</keyword>
<feature type="region of interest" description="Disordered" evidence="1">
    <location>
        <begin position="70"/>
        <end position="117"/>
    </location>
</feature>
<name>A0A6I4MIA8_9ACTN</name>
<feature type="compositionally biased region" description="Low complexity" evidence="1">
    <location>
        <begin position="90"/>
        <end position="103"/>
    </location>
</feature>
<dbReference type="SUPFAM" id="SSF57884">
    <property type="entry name" value="Ada DNA repair protein, N-terminal domain (N-Ada 10)"/>
    <property type="match status" value="1"/>
</dbReference>
<evidence type="ECO:0000256" key="1">
    <source>
        <dbReference type="SAM" id="MobiDB-lite"/>
    </source>
</evidence>